<evidence type="ECO:0000313" key="2">
    <source>
        <dbReference type="Proteomes" id="UP000269019"/>
    </source>
</evidence>
<dbReference type="Proteomes" id="UP000269019">
    <property type="component" value="Chromosome"/>
</dbReference>
<organism evidence="1 2">
    <name type="scientific">Corynebacterium choanae</name>
    <dbReference type="NCBI Taxonomy" id="1862358"/>
    <lineage>
        <taxon>Bacteria</taxon>
        <taxon>Bacillati</taxon>
        <taxon>Actinomycetota</taxon>
        <taxon>Actinomycetes</taxon>
        <taxon>Mycobacteriales</taxon>
        <taxon>Corynebacteriaceae</taxon>
        <taxon>Corynebacterium</taxon>
    </lineage>
</organism>
<accession>A0A3G6JBC1</accession>
<evidence type="ECO:0000313" key="1">
    <source>
        <dbReference type="EMBL" id="AZA14368.1"/>
    </source>
</evidence>
<dbReference type="KEGG" id="ccho:CCHOA_09925"/>
<gene>
    <name evidence="1" type="ORF">CCHOA_09925</name>
</gene>
<keyword evidence="2" id="KW-1185">Reference proteome</keyword>
<protein>
    <recommendedName>
        <fullName evidence="3">FMN-binding domain-containing protein</fullName>
    </recommendedName>
</protein>
<dbReference type="OrthoDB" id="4232596at2"/>
<sequence length="197" mass="20265">MLIIPEDVVASCCRKPSGEATICGAAPAPTMPNSWCPETKRVLLLTQKSAHSSVLRLPAAAAALAPLALIAAGCAASDGDYTDFGHGICNIDGAVENTGTYSDGTYTQEGTYQTHVTEETFTATVTLEDGIVTAVESSADSPNQRSLGLQKAFAGALPAKIVGCPVESVKINVVGGASLTSAEFNNMMDAIRDEAKA</sequence>
<evidence type="ECO:0008006" key="3">
    <source>
        <dbReference type="Google" id="ProtNLM"/>
    </source>
</evidence>
<dbReference type="EMBL" id="CP033896">
    <property type="protein sequence ID" value="AZA14368.1"/>
    <property type="molecule type" value="Genomic_DNA"/>
</dbReference>
<proteinExistence type="predicted"/>
<reference evidence="1 2" key="1">
    <citation type="submission" date="2018-11" db="EMBL/GenBank/DDBJ databases">
        <authorList>
            <person name="Kleinhagauer T."/>
            <person name="Glaeser S.P."/>
            <person name="Spergser J."/>
            <person name="Ruckert C."/>
            <person name="Kaempfer P."/>
            <person name="Busse H.-J."/>
        </authorList>
    </citation>
    <scope>NUCLEOTIDE SEQUENCE [LARGE SCALE GENOMIC DNA]</scope>
    <source>
        <strain evidence="1 2">200CH</strain>
    </source>
</reference>
<dbReference type="AlphaFoldDB" id="A0A3G6JBC1"/>
<name>A0A3G6JBC1_9CORY</name>
<dbReference type="RefSeq" id="WP_123929631.1">
    <property type="nucleotide sequence ID" value="NZ_CP033896.1"/>
</dbReference>